<keyword evidence="2" id="KW-0472">Membrane</keyword>
<organism evidence="3 4">
    <name type="scientific">Centaurea solstitialis</name>
    <name type="common">yellow star-thistle</name>
    <dbReference type="NCBI Taxonomy" id="347529"/>
    <lineage>
        <taxon>Eukaryota</taxon>
        <taxon>Viridiplantae</taxon>
        <taxon>Streptophyta</taxon>
        <taxon>Embryophyta</taxon>
        <taxon>Tracheophyta</taxon>
        <taxon>Spermatophyta</taxon>
        <taxon>Magnoliopsida</taxon>
        <taxon>eudicotyledons</taxon>
        <taxon>Gunneridae</taxon>
        <taxon>Pentapetalae</taxon>
        <taxon>asterids</taxon>
        <taxon>campanulids</taxon>
        <taxon>Asterales</taxon>
        <taxon>Asteraceae</taxon>
        <taxon>Carduoideae</taxon>
        <taxon>Cardueae</taxon>
        <taxon>Centaureinae</taxon>
        <taxon>Centaurea</taxon>
    </lineage>
</organism>
<evidence type="ECO:0000256" key="1">
    <source>
        <dbReference type="ARBA" id="ARBA00008668"/>
    </source>
</evidence>
<dbReference type="Pfam" id="PF00657">
    <property type="entry name" value="Lipase_GDSL"/>
    <property type="match status" value="1"/>
</dbReference>
<feature type="transmembrane region" description="Helical" evidence="2">
    <location>
        <begin position="12"/>
        <end position="33"/>
    </location>
</feature>
<dbReference type="CDD" id="cd01837">
    <property type="entry name" value="SGNH_plant_lipase_like"/>
    <property type="match status" value="1"/>
</dbReference>
<dbReference type="InterPro" id="IPR001087">
    <property type="entry name" value="GDSL"/>
</dbReference>
<dbReference type="FunFam" id="3.40.50.1110:FF:000003">
    <property type="entry name" value="GDSL esterase/lipase APG"/>
    <property type="match status" value="1"/>
</dbReference>
<dbReference type="EMBL" id="JARYMX010000007">
    <property type="protein sequence ID" value="KAJ9542230.1"/>
    <property type="molecule type" value="Genomic_DNA"/>
</dbReference>
<dbReference type="InterPro" id="IPR035669">
    <property type="entry name" value="SGNH_plant_lipase-like"/>
</dbReference>
<dbReference type="InterPro" id="IPR036514">
    <property type="entry name" value="SGNH_hydro_sf"/>
</dbReference>
<dbReference type="Proteomes" id="UP001172457">
    <property type="component" value="Chromosome 7"/>
</dbReference>
<evidence type="ECO:0000256" key="2">
    <source>
        <dbReference type="SAM" id="Phobius"/>
    </source>
</evidence>
<comment type="similarity">
    <text evidence="1">Belongs to the 'GDSL' lipolytic enzyme family.</text>
</comment>
<name>A0AA38STS5_9ASTR</name>
<comment type="caution">
    <text evidence="3">The sequence shown here is derived from an EMBL/GenBank/DDBJ whole genome shotgun (WGS) entry which is preliminary data.</text>
</comment>
<keyword evidence="4" id="KW-1185">Reference proteome</keyword>
<sequence>MLKCLTNFNRSSQIVGLYHIYNLLVFIIIFTMLPSHVKVIYFCIYTSICLCCSHASVNVPRNDSVLAIMAFGDSFMDTGNNNPLITVIKADFLPYGKHFMGGKPTGRFSNGKIIPDMIAERLGVKDYVPAYLDPSVQDHEFPTGTSFASGGCGYDPLTPKLGNVIPLSDQLDMFKEYIEKLKTIVGEEEANHIIEKSLYLVSSSSNDWITYTIVPSRRLHYDVPAYSNLLVYMATNFTQEIYKLGARRIAILGTPYIGCFPLARTVGGGILRKCGEKFNEEAESFNSMPKRHIQVLDSSLPGSRLTYINYYNIVQQIIENPQQYGFEVIDRGCCGTGLVEVAILCNKLSPTCADDSKFLFWDSVHLTEKGYSIVVDHILQDLV</sequence>
<evidence type="ECO:0000313" key="4">
    <source>
        <dbReference type="Proteomes" id="UP001172457"/>
    </source>
</evidence>
<dbReference type="InterPro" id="IPR050592">
    <property type="entry name" value="GDSL_lipolytic_enzyme"/>
</dbReference>
<gene>
    <name evidence="3" type="ORF">OSB04_028736</name>
</gene>
<dbReference type="Gene3D" id="3.40.50.1110">
    <property type="entry name" value="SGNH hydrolase"/>
    <property type="match status" value="1"/>
</dbReference>
<dbReference type="PANTHER" id="PTHR45642:SF82">
    <property type="entry name" value="GDSL-LIKE LIPASE_ACYLHYDROLASE SUPERFAMILY PROTEIN-RELATED"/>
    <property type="match status" value="1"/>
</dbReference>
<dbReference type="GO" id="GO:0016788">
    <property type="term" value="F:hydrolase activity, acting on ester bonds"/>
    <property type="evidence" value="ECO:0007669"/>
    <property type="project" value="InterPro"/>
</dbReference>
<dbReference type="PANTHER" id="PTHR45642">
    <property type="entry name" value="GDSL ESTERASE/LIPASE EXL3"/>
    <property type="match status" value="1"/>
</dbReference>
<dbReference type="AlphaFoldDB" id="A0AA38STS5"/>
<protein>
    <submittedName>
        <fullName evidence="3">Uncharacterized protein</fullName>
    </submittedName>
</protein>
<keyword evidence="2" id="KW-1133">Transmembrane helix</keyword>
<keyword evidence="2" id="KW-0812">Transmembrane</keyword>
<proteinExistence type="inferred from homology"/>
<reference evidence="3" key="1">
    <citation type="submission" date="2023-03" db="EMBL/GenBank/DDBJ databases">
        <title>Chromosome-scale reference genome and RAD-based genetic map of yellow starthistle (Centaurea solstitialis) reveal putative structural variation and QTLs associated with invader traits.</title>
        <authorList>
            <person name="Reatini B."/>
            <person name="Cang F.A."/>
            <person name="Jiang Q."/>
            <person name="Mckibben M.T.W."/>
            <person name="Barker M.S."/>
            <person name="Rieseberg L.H."/>
            <person name="Dlugosch K.M."/>
        </authorList>
    </citation>
    <scope>NUCLEOTIDE SEQUENCE</scope>
    <source>
        <strain evidence="3">CAN-66</strain>
        <tissue evidence="3">Leaf</tissue>
    </source>
</reference>
<accession>A0AA38STS5</accession>
<evidence type="ECO:0000313" key="3">
    <source>
        <dbReference type="EMBL" id="KAJ9542230.1"/>
    </source>
</evidence>